<reference evidence="1 2" key="1">
    <citation type="submission" date="2021-12" db="EMBL/GenBank/DDBJ databases">
        <title>Genome sequence of Kibdelosporangium philippinense ATCC 49844.</title>
        <authorList>
            <person name="Fedorov E.A."/>
            <person name="Omeragic M."/>
            <person name="Shalygina K.F."/>
            <person name="Maclea K.S."/>
        </authorList>
    </citation>
    <scope>NUCLEOTIDE SEQUENCE [LARGE SCALE GENOMIC DNA]</scope>
    <source>
        <strain evidence="1 2">ATCC 49844</strain>
    </source>
</reference>
<protein>
    <submittedName>
        <fullName evidence="1">SAM-dependent methyltransferase</fullName>
    </submittedName>
</protein>
<dbReference type="Gene3D" id="3.40.50.150">
    <property type="entry name" value="Vaccinia Virus protein VP39"/>
    <property type="match status" value="1"/>
</dbReference>
<dbReference type="GO" id="GO:0032259">
    <property type="term" value="P:methylation"/>
    <property type="evidence" value="ECO:0007669"/>
    <property type="project" value="UniProtKB-KW"/>
</dbReference>
<dbReference type="GO" id="GO:0008168">
    <property type="term" value="F:methyltransferase activity"/>
    <property type="evidence" value="ECO:0007669"/>
    <property type="project" value="UniProtKB-KW"/>
</dbReference>
<dbReference type="RefSeq" id="WP_233727662.1">
    <property type="nucleotide sequence ID" value="NZ_JAJVCN010000002.1"/>
</dbReference>
<name>A0ABS8ZEB1_9PSEU</name>
<sequence>MGSSMASGTGWIPENLDPARPSPARIYDYALGGGHNLASDRAVFDQLIKIQPNARQIAWSNRAFMRRAVLFMIDSGIRQFLDLGSGIPTVGNVHEIAQKAAPECRVVYVDIEEVAIAHSRLLLDGEEKAAIVEADFTRPDDVLKHPETRRLIDFSAPVGVLAIASVHHVAAEIDVYSAFDRYREKVVPGSALAISHFTADFENVHAKEIIETVQASAHNPACLRTRSEIVDLFGDFELAEPGVVAVSNWRPDITPPTGVQPEEDGIWAGVAVKCPSRISSTTAERTDS</sequence>
<keyword evidence="2" id="KW-1185">Reference proteome</keyword>
<dbReference type="PIRSF" id="PIRSF017393">
    <property type="entry name" value="MTase_SAV2177"/>
    <property type="match status" value="1"/>
</dbReference>
<evidence type="ECO:0000313" key="1">
    <source>
        <dbReference type="EMBL" id="MCE7006156.1"/>
    </source>
</evidence>
<dbReference type="InterPro" id="IPR006764">
    <property type="entry name" value="SAM_dep_MeTrfase_SAV2177_type"/>
</dbReference>
<dbReference type="Proteomes" id="UP001521150">
    <property type="component" value="Unassembled WGS sequence"/>
</dbReference>
<dbReference type="InterPro" id="IPR029063">
    <property type="entry name" value="SAM-dependent_MTases_sf"/>
</dbReference>
<accession>A0ABS8ZEB1</accession>
<dbReference type="Pfam" id="PF04672">
    <property type="entry name" value="Methyltransf_19"/>
    <property type="match status" value="1"/>
</dbReference>
<keyword evidence="1" id="KW-0808">Transferase</keyword>
<gene>
    <name evidence="1" type="ORF">LWC34_25445</name>
</gene>
<evidence type="ECO:0000313" key="2">
    <source>
        <dbReference type="Proteomes" id="UP001521150"/>
    </source>
</evidence>
<dbReference type="CDD" id="cd02440">
    <property type="entry name" value="AdoMet_MTases"/>
    <property type="match status" value="1"/>
</dbReference>
<dbReference type="SUPFAM" id="SSF53335">
    <property type="entry name" value="S-adenosyl-L-methionine-dependent methyltransferases"/>
    <property type="match status" value="1"/>
</dbReference>
<proteinExistence type="predicted"/>
<organism evidence="1 2">
    <name type="scientific">Kibdelosporangium philippinense</name>
    <dbReference type="NCBI Taxonomy" id="211113"/>
    <lineage>
        <taxon>Bacteria</taxon>
        <taxon>Bacillati</taxon>
        <taxon>Actinomycetota</taxon>
        <taxon>Actinomycetes</taxon>
        <taxon>Pseudonocardiales</taxon>
        <taxon>Pseudonocardiaceae</taxon>
        <taxon>Kibdelosporangium</taxon>
    </lineage>
</organism>
<keyword evidence="1" id="KW-0489">Methyltransferase</keyword>
<comment type="caution">
    <text evidence="1">The sequence shown here is derived from an EMBL/GenBank/DDBJ whole genome shotgun (WGS) entry which is preliminary data.</text>
</comment>
<dbReference type="EMBL" id="JAJVCN010000002">
    <property type="protein sequence ID" value="MCE7006156.1"/>
    <property type="molecule type" value="Genomic_DNA"/>
</dbReference>